<evidence type="ECO:0000259" key="2">
    <source>
        <dbReference type="PROSITE" id="PS00028"/>
    </source>
</evidence>
<dbReference type="HOGENOM" id="CLU_465515_0_0_1"/>
<evidence type="ECO:0000313" key="4">
    <source>
        <dbReference type="Proteomes" id="UP000007431"/>
    </source>
</evidence>
<sequence>MSTAGNDEIYESLRRLFDEGLLSGLLSDEQYKLEEIAEEPEDVTVIPDHFFHPRNYLPFWTDPPPDEDTTEASPSAVPAPQTAIPSASSATPTSQPNIETQLALQTPQPSPLHLPTAQAQSPAPQELAQPFTIQQEQHVNMGIGSTPSDPSTPPSTHLNAPISFPSTTVPAAIADTNAMPSASAGAPLAAANIYAPTNLYNTNSSAALPITDNTPAAAPDANEALLRALYAANPWYPTPPNSSRVPTPPGPQQMAAYPLFSPYAHIPAYAPVPYHAQIPTYGPHPAYMHLPAYAPMLPYALMPGYAPYPMQVHVPAPQGPMQLPNAPPAQTYYTADSAPMGGAGAPMNIVPFSSVVPSSGGVPFSSGTSSSNGAAAIPIDVAAIPSVAAAPTSGLPSRHYRPHVYEAARAEQAAQATHSAEVAQTVYASPVSQASQSAEVSQTAHAAQVSQPTQVSSAPVGQTALPSPNVLHAALPALKRKRDESDAEAEASGQRPPERCRWQHGREPCTYVFHPQDYSTVGDCAAHVEAHLEGRVLPGSLIACQWGVCLRSFRTVKLAAKHVAERHILHIPGRTSKKAKTSHTAL</sequence>
<gene>
    <name evidence="3" type="ORF">SCHCODRAFT_238689</name>
</gene>
<feature type="compositionally biased region" description="Polar residues" evidence="1">
    <location>
        <begin position="97"/>
        <end position="107"/>
    </location>
</feature>
<proteinExistence type="predicted"/>
<accession>D8QLB8</accession>
<feature type="region of interest" description="Disordered" evidence="1">
    <location>
        <begin position="479"/>
        <end position="501"/>
    </location>
</feature>
<dbReference type="RefSeq" id="XP_003026224.1">
    <property type="nucleotide sequence ID" value="XM_003026178.1"/>
</dbReference>
<dbReference type="AlphaFoldDB" id="D8QLB8"/>
<dbReference type="GeneID" id="9589135"/>
<dbReference type="OrthoDB" id="10428149at2759"/>
<evidence type="ECO:0000256" key="1">
    <source>
        <dbReference type="SAM" id="MobiDB-lite"/>
    </source>
</evidence>
<dbReference type="KEGG" id="scm:SCHCO_02521587"/>
<protein>
    <recommendedName>
        <fullName evidence="2">C2H2-type domain-containing protein</fullName>
    </recommendedName>
</protein>
<name>D8QLB8_SCHCM</name>
<dbReference type="EMBL" id="GL377318">
    <property type="protein sequence ID" value="EFI91321.1"/>
    <property type="molecule type" value="Genomic_DNA"/>
</dbReference>
<organism evidence="4">
    <name type="scientific">Schizophyllum commune (strain H4-8 / FGSC 9210)</name>
    <name type="common">Split gill fungus</name>
    <dbReference type="NCBI Taxonomy" id="578458"/>
    <lineage>
        <taxon>Eukaryota</taxon>
        <taxon>Fungi</taxon>
        <taxon>Dikarya</taxon>
        <taxon>Basidiomycota</taxon>
        <taxon>Agaricomycotina</taxon>
        <taxon>Agaricomycetes</taxon>
        <taxon>Agaricomycetidae</taxon>
        <taxon>Agaricales</taxon>
        <taxon>Schizophyllaceae</taxon>
        <taxon>Schizophyllum</taxon>
    </lineage>
</organism>
<dbReference type="VEuPathDB" id="FungiDB:SCHCODRAFT_02521587"/>
<dbReference type="OMA" id="THFTMET"/>
<dbReference type="InterPro" id="IPR013087">
    <property type="entry name" value="Znf_C2H2_type"/>
</dbReference>
<dbReference type="Proteomes" id="UP000007431">
    <property type="component" value="Unassembled WGS sequence"/>
</dbReference>
<feature type="region of interest" description="Disordered" evidence="1">
    <location>
        <begin position="57"/>
        <end position="127"/>
    </location>
</feature>
<feature type="domain" description="C2H2-type" evidence="2">
    <location>
        <begin position="544"/>
        <end position="567"/>
    </location>
</feature>
<dbReference type="InParanoid" id="D8QLB8"/>
<feature type="compositionally biased region" description="Low complexity" evidence="1">
    <location>
        <begin position="78"/>
        <end position="96"/>
    </location>
</feature>
<keyword evidence="4" id="KW-1185">Reference proteome</keyword>
<feature type="region of interest" description="Disordered" evidence="1">
    <location>
        <begin position="443"/>
        <end position="466"/>
    </location>
</feature>
<evidence type="ECO:0000313" key="3">
    <source>
        <dbReference type="EMBL" id="EFI91321.1"/>
    </source>
</evidence>
<dbReference type="PROSITE" id="PS00028">
    <property type="entry name" value="ZINC_FINGER_C2H2_1"/>
    <property type="match status" value="1"/>
</dbReference>
<reference evidence="3 4" key="1">
    <citation type="journal article" date="2010" name="Nat. Biotechnol.">
        <title>Genome sequence of the model mushroom Schizophyllum commune.</title>
        <authorList>
            <person name="Ohm R.A."/>
            <person name="de Jong J.F."/>
            <person name="Lugones L.G."/>
            <person name="Aerts A."/>
            <person name="Kothe E."/>
            <person name="Stajich J.E."/>
            <person name="de Vries R.P."/>
            <person name="Record E."/>
            <person name="Levasseur A."/>
            <person name="Baker S.E."/>
            <person name="Bartholomew K.A."/>
            <person name="Coutinho P.M."/>
            <person name="Erdmann S."/>
            <person name="Fowler T.J."/>
            <person name="Gathman A.C."/>
            <person name="Lombard V."/>
            <person name="Henrissat B."/>
            <person name="Knabe N."/>
            <person name="Kuees U."/>
            <person name="Lilly W.W."/>
            <person name="Lindquist E."/>
            <person name="Lucas S."/>
            <person name="Magnuson J.K."/>
            <person name="Piumi F."/>
            <person name="Raudaskoski M."/>
            <person name="Salamov A."/>
            <person name="Schmutz J."/>
            <person name="Schwarze F.W.M.R."/>
            <person name="vanKuyk P.A."/>
            <person name="Horton J.S."/>
            <person name="Grigoriev I.V."/>
            <person name="Woesten H.A.B."/>
        </authorList>
    </citation>
    <scope>NUCLEOTIDE SEQUENCE [LARGE SCALE GENOMIC DNA]</scope>
    <source>
        <strain evidence="4">H4-8 / FGSC 9210</strain>
    </source>
</reference>